<accession>A0A1G6RQY4</accession>
<dbReference type="GO" id="GO:0016740">
    <property type="term" value="F:transferase activity"/>
    <property type="evidence" value="ECO:0007669"/>
    <property type="project" value="UniProtKB-KW"/>
</dbReference>
<dbReference type="OrthoDB" id="3782133at2"/>
<evidence type="ECO:0000313" key="2">
    <source>
        <dbReference type="Proteomes" id="UP000183203"/>
    </source>
</evidence>
<dbReference type="InterPro" id="IPR039498">
    <property type="entry name" value="NTP_transf_5"/>
</dbReference>
<gene>
    <name evidence="1" type="ORF">SAMN05216418_0189</name>
</gene>
<keyword evidence="1" id="KW-0808">Transferase</keyword>
<evidence type="ECO:0000313" key="1">
    <source>
        <dbReference type="EMBL" id="SDD06821.1"/>
    </source>
</evidence>
<dbReference type="RefSeq" id="WP_058233700.1">
    <property type="nucleotide sequence ID" value="NZ_FMYG01000012.1"/>
</dbReference>
<protein>
    <submittedName>
        <fullName evidence="1">Uncharacterized nucleotidyltransferase</fullName>
    </submittedName>
</protein>
<organism evidence="1 2">
    <name type="scientific">Microbacterium enclense</name>
    <dbReference type="NCBI Taxonomy" id="993073"/>
    <lineage>
        <taxon>Bacteria</taxon>
        <taxon>Bacillati</taxon>
        <taxon>Actinomycetota</taxon>
        <taxon>Actinomycetes</taxon>
        <taxon>Micrococcales</taxon>
        <taxon>Microbacteriaceae</taxon>
        <taxon>Microbacterium</taxon>
    </lineage>
</organism>
<dbReference type="Proteomes" id="UP000183203">
    <property type="component" value="Unassembled WGS sequence"/>
</dbReference>
<proteinExistence type="predicted"/>
<dbReference type="STRING" id="993073.AS029_16555"/>
<reference evidence="1 2" key="1">
    <citation type="submission" date="2016-09" db="EMBL/GenBank/DDBJ databases">
        <authorList>
            <person name="Capua I."/>
            <person name="De Benedictis P."/>
            <person name="Joannis T."/>
            <person name="Lombin L.H."/>
            <person name="Cattoli G."/>
        </authorList>
    </citation>
    <scope>NUCLEOTIDE SEQUENCE [LARGE SCALE GENOMIC DNA]</scope>
    <source>
        <strain evidence="1 2">NIO-1002</strain>
    </source>
</reference>
<sequence>MPASVPPGHGWIPIANGALDVRDAAGFDADADVLVLPTRASEAVCLVGVGAALWRRLIASAPLPPATVTPDEEAVLTHLAELGLAVLAPSHPSRVDELHPPVLSSALHELVYALVARVAASRGIRCVFTKGPALRLQGLRDREHSGDVDLWCDPARVEELVDALRPWGWHRAPDPWLGTTIHHTVTLIPEQWGCEIDVHRRFPGLTLDDERAFDLVVRDTAPLRFAGVDILVPAPATHAVLAALHAVRPVIGAGRRAPGASASARDFLARADGSVVRARELGAVPALRHELGPLAVPGSLDADASGTPHDWVWRRQPDRVRAYWLAMNAEPWPVRLRLIARFIWPPDDVALASARHAGHASSSARRARWMRLRRGVRDWLRRRR</sequence>
<dbReference type="EMBL" id="FMYG01000012">
    <property type="protein sequence ID" value="SDD06821.1"/>
    <property type="molecule type" value="Genomic_DNA"/>
</dbReference>
<name>A0A1G6RQY4_9MICO</name>
<dbReference type="Pfam" id="PF14907">
    <property type="entry name" value="NTP_transf_5"/>
    <property type="match status" value="1"/>
</dbReference>
<dbReference type="AlphaFoldDB" id="A0A1G6RQY4"/>